<evidence type="ECO:0008006" key="5">
    <source>
        <dbReference type="Google" id="ProtNLM"/>
    </source>
</evidence>
<dbReference type="Proteomes" id="UP000068382">
    <property type="component" value="Unassembled WGS sequence"/>
</dbReference>
<reference evidence="3 4" key="1">
    <citation type="submission" date="2015-12" db="EMBL/GenBank/DDBJ databases">
        <title>Genome sequence of the marine Rhodobacteraceae strain O3.65, Candidatus Tritonibacter horizontis.</title>
        <authorList>
            <person name="Poehlein A."/>
            <person name="Giebel H.A."/>
            <person name="Voget S."/>
            <person name="Brinkhoff T."/>
        </authorList>
    </citation>
    <scope>NUCLEOTIDE SEQUENCE [LARGE SCALE GENOMIC DNA]</scope>
    <source>
        <strain evidence="3 4">O3.65</strain>
    </source>
</reference>
<dbReference type="PROSITE" id="PS51257">
    <property type="entry name" value="PROKAR_LIPOPROTEIN"/>
    <property type="match status" value="1"/>
</dbReference>
<dbReference type="AlphaFoldDB" id="A0A132BZM1"/>
<accession>A0A132BZM1</accession>
<organism evidence="3 4">
    <name type="scientific">Tritonibacter horizontis</name>
    <dbReference type="NCBI Taxonomy" id="1768241"/>
    <lineage>
        <taxon>Bacteria</taxon>
        <taxon>Pseudomonadati</taxon>
        <taxon>Pseudomonadota</taxon>
        <taxon>Alphaproteobacteria</taxon>
        <taxon>Rhodobacterales</taxon>
        <taxon>Paracoccaceae</taxon>
        <taxon>Tritonibacter</taxon>
    </lineage>
</organism>
<feature type="compositionally biased region" description="Low complexity" evidence="1">
    <location>
        <begin position="67"/>
        <end position="80"/>
    </location>
</feature>
<keyword evidence="4" id="KW-1185">Reference proteome</keyword>
<keyword evidence="2" id="KW-0732">Signal</keyword>
<dbReference type="EMBL" id="LPUY01000041">
    <property type="protein sequence ID" value="KUP93813.1"/>
    <property type="molecule type" value="Genomic_DNA"/>
</dbReference>
<gene>
    <name evidence="3" type="ORF">TRIHO_13050</name>
</gene>
<evidence type="ECO:0000313" key="3">
    <source>
        <dbReference type="EMBL" id="KUP93813.1"/>
    </source>
</evidence>
<comment type="caution">
    <text evidence="3">The sequence shown here is derived from an EMBL/GenBank/DDBJ whole genome shotgun (WGS) entry which is preliminary data.</text>
</comment>
<protein>
    <recommendedName>
        <fullName evidence="5">D-galactarate dehydratase</fullName>
    </recommendedName>
</protein>
<name>A0A132BZM1_9RHOB</name>
<evidence type="ECO:0000256" key="2">
    <source>
        <dbReference type="SAM" id="SignalP"/>
    </source>
</evidence>
<dbReference type="OrthoDB" id="7871639at2"/>
<feature type="region of interest" description="Disordered" evidence="1">
    <location>
        <begin position="47"/>
        <end position="80"/>
    </location>
</feature>
<evidence type="ECO:0000313" key="4">
    <source>
        <dbReference type="Proteomes" id="UP000068382"/>
    </source>
</evidence>
<dbReference type="RefSeq" id="WP_068241464.1">
    <property type="nucleotide sequence ID" value="NZ_LPUY01000041.1"/>
</dbReference>
<sequence>MTRITLNTLTFSVLLFGGVSACNPIGGVHLNSQVLQGRGSGVELEPLSLTRGSRNAGADTERQNDTSGSTASWAASTEAAPGAADAPMSAIIEAPVVSTTEVASSSVTPPAPQPAPAPIVASAQSFAGQQTTVVGLGDPGRDGLWMETPLVTSRRNARLSAPNGKSVVVTLEPIAGDAGQGSRLSIDGMRALGLPLTELVEIRVGPA</sequence>
<evidence type="ECO:0000256" key="1">
    <source>
        <dbReference type="SAM" id="MobiDB-lite"/>
    </source>
</evidence>
<feature type="chain" id="PRO_5007288719" description="D-galactarate dehydratase" evidence="2">
    <location>
        <begin position="22"/>
        <end position="207"/>
    </location>
</feature>
<feature type="signal peptide" evidence="2">
    <location>
        <begin position="1"/>
        <end position="21"/>
    </location>
</feature>
<proteinExistence type="predicted"/>
<dbReference type="PATRIC" id="fig|1768241.3.peg.1370"/>